<comment type="caution">
    <text evidence="1">The sequence shown here is derived from an EMBL/GenBank/DDBJ whole genome shotgun (WGS) entry which is preliminary data.</text>
</comment>
<dbReference type="OrthoDB" id="291780at2759"/>
<reference evidence="1" key="1">
    <citation type="submission" date="2021-01" db="EMBL/GenBank/DDBJ databases">
        <authorList>
            <consortium name="Genoscope - CEA"/>
            <person name="William W."/>
        </authorList>
    </citation>
    <scope>NUCLEOTIDE SEQUENCE</scope>
</reference>
<dbReference type="Proteomes" id="UP000692954">
    <property type="component" value="Unassembled WGS sequence"/>
</dbReference>
<name>A0A8S1R038_9CILI</name>
<organism evidence="1 2">
    <name type="scientific">Paramecium sonneborni</name>
    <dbReference type="NCBI Taxonomy" id="65129"/>
    <lineage>
        <taxon>Eukaryota</taxon>
        <taxon>Sar</taxon>
        <taxon>Alveolata</taxon>
        <taxon>Ciliophora</taxon>
        <taxon>Intramacronucleata</taxon>
        <taxon>Oligohymenophorea</taxon>
        <taxon>Peniculida</taxon>
        <taxon>Parameciidae</taxon>
        <taxon>Paramecium</taxon>
    </lineage>
</organism>
<accession>A0A8S1R038</accession>
<proteinExistence type="predicted"/>
<dbReference type="EMBL" id="CAJJDN010000124">
    <property type="protein sequence ID" value="CAD8120030.1"/>
    <property type="molecule type" value="Genomic_DNA"/>
</dbReference>
<gene>
    <name evidence="1" type="ORF">PSON_ATCC_30995.1.T1240048</name>
</gene>
<evidence type="ECO:0000313" key="2">
    <source>
        <dbReference type="Proteomes" id="UP000692954"/>
    </source>
</evidence>
<evidence type="ECO:0000313" key="1">
    <source>
        <dbReference type="EMBL" id="CAD8120030.1"/>
    </source>
</evidence>
<keyword evidence="2" id="KW-1185">Reference proteome</keyword>
<dbReference type="AlphaFoldDB" id="A0A8S1R038"/>
<protein>
    <submittedName>
        <fullName evidence="1">Uncharacterized protein</fullName>
    </submittedName>
</protein>
<sequence length="226" mass="26858">MPPFTPDARNLGGRNLISQQIWNHLQQLKEISQQIPQLLISPRKIPNSPKQSIETLNCKRMNRKQDYLLCPTYLFRRKTVSESFTSLSPKHIQDETQLLFQEPLLRRQKNIKSPQKIFPFSTIQLGTLYKIKANEIKINKNHDLMQKFLNIIRQWNEIEQVVMELNNNFDEILIQIQQIIMDFGIFSAQDYQILIHMIQRLKPQIRKVDLLNIFNELIIKQQLQLS</sequence>